<reference evidence="12" key="1">
    <citation type="submission" date="2017-02" db="UniProtKB">
        <authorList>
            <consortium name="WormBaseParasite"/>
        </authorList>
    </citation>
    <scope>IDENTIFICATION</scope>
</reference>
<dbReference type="AlphaFoldDB" id="A0A0N5BL16"/>
<dbReference type="PROSITE" id="PS00893">
    <property type="entry name" value="NUDIX_BOX"/>
    <property type="match status" value="1"/>
</dbReference>
<name>A0A0N5BL16_STREA</name>
<protein>
    <recommendedName>
        <fullName evidence="4">NAD(+) diphosphatase</fullName>
        <ecNumber evidence="4">3.6.1.22</ecNumber>
    </recommendedName>
</protein>
<comment type="cofactor">
    <cofactor evidence="1">
        <name>Mg(2+)</name>
        <dbReference type="ChEBI" id="CHEBI:18420"/>
    </cofactor>
</comment>
<dbReference type="GO" id="GO:0005829">
    <property type="term" value="C:cytosol"/>
    <property type="evidence" value="ECO:0007669"/>
    <property type="project" value="TreeGrafter"/>
</dbReference>
<comment type="catalytic activity">
    <reaction evidence="9">
        <text>a 5'-end NAD(+)-phospho-ribonucleoside in mRNA + H2O = a 5'-end phospho-adenosine-phospho-ribonucleoside in mRNA + beta-nicotinamide D-ribonucleotide + 2 H(+)</text>
        <dbReference type="Rhea" id="RHEA:60876"/>
        <dbReference type="Rhea" id="RHEA-COMP:15698"/>
        <dbReference type="Rhea" id="RHEA-COMP:15719"/>
        <dbReference type="ChEBI" id="CHEBI:14649"/>
        <dbReference type="ChEBI" id="CHEBI:15377"/>
        <dbReference type="ChEBI" id="CHEBI:15378"/>
        <dbReference type="ChEBI" id="CHEBI:144029"/>
        <dbReference type="ChEBI" id="CHEBI:144051"/>
    </reaction>
    <physiologicalReaction direction="left-to-right" evidence="9">
        <dbReference type="Rhea" id="RHEA:60877"/>
    </physiologicalReaction>
</comment>
<dbReference type="Pfam" id="PF00293">
    <property type="entry name" value="NUDIX"/>
    <property type="match status" value="1"/>
</dbReference>
<dbReference type="Gene3D" id="3.90.79.20">
    <property type="match status" value="1"/>
</dbReference>
<feature type="domain" description="Nudix hydrolase" evidence="10">
    <location>
        <begin position="213"/>
        <end position="341"/>
    </location>
</feature>
<proteinExistence type="inferred from homology"/>
<keyword evidence="11" id="KW-1185">Reference proteome</keyword>
<dbReference type="InterPro" id="IPR020084">
    <property type="entry name" value="NUDIX_hydrolase_CS"/>
</dbReference>
<dbReference type="GO" id="GO:0006742">
    <property type="term" value="P:NADP+ catabolic process"/>
    <property type="evidence" value="ECO:0007669"/>
    <property type="project" value="TreeGrafter"/>
</dbReference>
<dbReference type="InterPro" id="IPR015797">
    <property type="entry name" value="NUDIX_hydrolase-like_dom_sf"/>
</dbReference>
<comment type="cofactor">
    <cofactor evidence="2">
        <name>Zn(2+)</name>
        <dbReference type="ChEBI" id="CHEBI:29105"/>
    </cofactor>
</comment>
<evidence type="ECO:0000256" key="8">
    <source>
        <dbReference type="ARBA" id="ARBA00023027"/>
    </source>
</evidence>
<keyword evidence="7" id="KW-0460">Magnesium</keyword>
<comment type="similarity">
    <text evidence="3">Belongs to the Nudix hydrolase family. NudC subfamily.</text>
</comment>
<dbReference type="GO" id="GO:0005777">
    <property type="term" value="C:peroxisome"/>
    <property type="evidence" value="ECO:0007669"/>
    <property type="project" value="TreeGrafter"/>
</dbReference>
<dbReference type="Gene3D" id="3.90.79.10">
    <property type="entry name" value="Nucleoside Triphosphate Pyrophosphohydrolase"/>
    <property type="match status" value="1"/>
</dbReference>
<dbReference type="InterPro" id="IPR000086">
    <property type="entry name" value="NUDIX_hydrolase_dom"/>
</dbReference>
<keyword evidence="5" id="KW-0479">Metal-binding</keyword>
<evidence type="ECO:0000256" key="1">
    <source>
        <dbReference type="ARBA" id="ARBA00001946"/>
    </source>
</evidence>
<evidence type="ECO:0000256" key="4">
    <source>
        <dbReference type="ARBA" id="ARBA00012381"/>
    </source>
</evidence>
<dbReference type="SUPFAM" id="SSF55811">
    <property type="entry name" value="Nudix"/>
    <property type="match status" value="1"/>
</dbReference>
<dbReference type="InterPro" id="IPR049734">
    <property type="entry name" value="NudC-like_C"/>
</dbReference>
<dbReference type="PROSITE" id="PS51462">
    <property type="entry name" value="NUDIX"/>
    <property type="match status" value="1"/>
</dbReference>
<evidence type="ECO:0000256" key="5">
    <source>
        <dbReference type="ARBA" id="ARBA00022723"/>
    </source>
</evidence>
<evidence type="ECO:0000256" key="2">
    <source>
        <dbReference type="ARBA" id="ARBA00001947"/>
    </source>
</evidence>
<evidence type="ECO:0000256" key="3">
    <source>
        <dbReference type="ARBA" id="ARBA00009595"/>
    </source>
</evidence>
<dbReference type="GO" id="GO:0046872">
    <property type="term" value="F:metal ion binding"/>
    <property type="evidence" value="ECO:0007669"/>
    <property type="project" value="UniProtKB-KW"/>
</dbReference>
<dbReference type="PANTHER" id="PTHR42904">
    <property type="entry name" value="NUDIX HYDROLASE, NUDC SUBFAMILY"/>
    <property type="match status" value="1"/>
</dbReference>
<dbReference type="GO" id="GO:0035529">
    <property type="term" value="F:NADH pyrophosphatase activity"/>
    <property type="evidence" value="ECO:0007669"/>
    <property type="project" value="TreeGrafter"/>
</dbReference>
<evidence type="ECO:0000256" key="6">
    <source>
        <dbReference type="ARBA" id="ARBA00022801"/>
    </source>
</evidence>
<accession>A0A0N5BL16</accession>
<evidence type="ECO:0000256" key="7">
    <source>
        <dbReference type="ARBA" id="ARBA00022842"/>
    </source>
</evidence>
<dbReference type="WBParaSite" id="SPAL_0000661900.1">
    <property type="protein sequence ID" value="SPAL_0000661900.1"/>
    <property type="gene ID" value="SPAL_0000661900"/>
</dbReference>
<evidence type="ECO:0000313" key="12">
    <source>
        <dbReference type="WBParaSite" id="SPAL_0000661900.1"/>
    </source>
</evidence>
<dbReference type="GO" id="GO:0019677">
    <property type="term" value="P:NAD+ catabolic process"/>
    <property type="evidence" value="ECO:0007669"/>
    <property type="project" value="TreeGrafter"/>
</dbReference>
<dbReference type="InterPro" id="IPR050241">
    <property type="entry name" value="NAD-cap_RNA_hydrolase_NudC"/>
</dbReference>
<sequence length="392" mass="44439">MFKKNLLLPFTKYIRSSSSLGTSKYVDKVHIYNLWSGNCNELEKHYPKGKAIVLLNRDPLIKSMKGNNITSITPELMKFDYIDIARKLNEYGLDVGRENTVLLDVIPPEGEGQDYKPFIGISMSLIEPDPDSGIELTDLKKSLANDLGGECLNLRMCILTMQCDDDRNYLAKLQSTMKWHRTFRLCPYCGGVLIKKLSKASCKCTNCAKTFYPNINPVSMIMLTDPSNKHCLLVRHSNSKRGVFTTITGFANPGETLKNCAKREVAEEVGLECHSIRGIDYCQPWPMPDNSLIVPFYGVVEKDAKLTIETDEIKAAKWFTRQEVLDALERVNNDPFLKKLDSLIENDKEKYGYEVANRLYYIPPPGALSYNLIKFWAEKSPIFTGKNAKKSS</sequence>
<dbReference type="STRING" id="174720.A0A0N5BL16"/>
<keyword evidence="8" id="KW-0520">NAD</keyword>
<keyword evidence="6" id="KW-0378">Hydrolase</keyword>
<evidence type="ECO:0000313" key="11">
    <source>
        <dbReference type="Proteomes" id="UP000046392"/>
    </source>
</evidence>
<dbReference type="EC" id="3.6.1.22" evidence="4"/>
<dbReference type="PANTHER" id="PTHR42904:SF6">
    <property type="entry name" value="NAD-CAPPED RNA HYDROLASE NUDT12"/>
    <property type="match status" value="1"/>
</dbReference>
<dbReference type="CDD" id="cd03429">
    <property type="entry name" value="NUDIX_NADH_pyrophosphatase_Nudt13"/>
    <property type="match status" value="1"/>
</dbReference>
<dbReference type="Proteomes" id="UP000046392">
    <property type="component" value="Unplaced"/>
</dbReference>
<organism evidence="11 12">
    <name type="scientific">Strongyloides papillosus</name>
    <name type="common">Intestinal threadworm</name>
    <dbReference type="NCBI Taxonomy" id="174720"/>
    <lineage>
        <taxon>Eukaryota</taxon>
        <taxon>Metazoa</taxon>
        <taxon>Ecdysozoa</taxon>
        <taxon>Nematoda</taxon>
        <taxon>Chromadorea</taxon>
        <taxon>Rhabditida</taxon>
        <taxon>Tylenchina</taxon>
        <taxon>Panagrolaimomorpha</taxon>
        <taxon>Strongyloidoidea</taxon>
        <taxon>Strongyloididae</taxon>
        <taxon>Strongyloides</taxon>
    </lineage>
</organism>
<dbReference type="FunFam" id="3.90.79.10:FF:000074">
    <property type="entry name" value="Mutt/nudix family protein-like protein"/>
    <property type="match status" value="1"/>
</dbReference>
<evidence type="ECO:0000259" key="10">
    <source>
        <dbReference type="PROSITE" id="PS51462"/>
    </source>
</evidence>
<evidence type="ECO:0000256" key="9">
    <source>
        <dbReference type="ARBA" id="ARBA00023679"/>
    </source>
</evidence>